<evidence type="ECO:0000313" key="3">
    <source>
        <dbReference type="Proteomes" id="UP000536262"/>
    </source>
</evidence>
<sequence>MNAQTEVRLPTIVGGGHVAAIVPQTFEETWRIAKAVLKGGLAPKSLVGKLVGDDAVSAVAVAIMSGAELGLKPMVALRSFTVIEGKPALYGDGLINVVRQSGRVAYLRTGFGRDNIKVMQAAGVLPSDEDEKERPGSIQTALAAMTQDERTCGWCAAKRSDTGEEKTVLFTVADAKRAGLWQDSPTKPGYAWKGGNKVWDENAPNTSPWFRFPQRMAPWRAAGYCLRELFGDVLGGIHDEFEVREISDAEEMRDVTPSRPAVLRPPSPTALMAETIEHEAVEEQTATETSEESEPADEDTGTDYGDYFERLNTAMNGAADAASVEEVWTEFDPEAKFQDDKESRELADLIKRRRLTAVHPLNGM</sequence>
<evidence type="ECO:0000313" key="2">
    <source>
        <dbReference type="EMBL" id="MBB6353531.1"/>
    </source>
</evidence>
<gene>
    <name evidence="2" type="ORF">GGR00_001299</name>
</gene>
<reference evidence="2 3" key="1">
    <citation type="submission" date="2020-08" db="EMBL/GenBank/DDBJ databases">
        <title>Genomic Encyclopedia of Type Strains, Phase IV (KMG-IV): sequencing the most valuable type-strain genomes for metagenomic binning, comparative biology and taxonomic classification.</title>
        <authorList>
            <person name="Goeker M."/>
        </authorList>
    </citation>
    <scope>NUCLEOTIDE SEQUENCE [LARGE SCALE GENOMIC DNA]</scope>
    <source>
        <strain evidence="2 3">DSM 7051</strain>
    </source>
</reference>
<feature type="compositionally biased region" description="Acidic residues" evidence="1">
    <location>
        <begin position="289"/>
        <end position="301"/>
    </location>
</feature>
<keyword evidence="3" id="KW-1185">Reference proteome</keyword>
<dbReference type="EMBL" id="JACHOU010000002">
    <property type="protein sequence ID" value="MBB6353531.1"/>
    <property type="molecule type" value="Genomic_DNA"/>
</dbReference>
<feature type="region of interest" description="Disordered" evidence="1">
    <location>
        <begin position="280"/>
        <end position="305"/>
    </location>
</feature>
<comment type="caution">
    <text evidence="2">The sequence shown here is derived from an EMBL/GenBank/DDBJ whole genome shotgun (WGS) entry which is preliminary data.</text>
</comment>
<name>A0A7X0F5J4_9HYPH</name>
<accession>A0A7X0F5J4</accession>
<evidence type="ECO:0000256" key="1">
    <source>
        <dbReference type="SAM" id="MobiDB-lite"/>
    </source>
</evidence>
<dbReference type="RefSeq" id="WP_184698631.1">
    <property type="nucleotide sequence ID" value="NZ_BAABEG010000001.1"/>
</dbReference>
<organism evidence="2 3">
    <name type="scientific">Aminobacter aganoensis</name>
    <dbReference type="NCBI Taxonomy" id="83264"/>
    <lineage>
        <taxon>Bacteria</taxon>
        <taxon>Pseudomonadati</taxon>
        <taxon>Pseudomonadota</taxon>
        <taxon>Alphaproteobacteria</taxon>
        <taxon>Hyphomicrobiales</taxon>
        <taxon>Phyllobacteriaceae</taxon>
        <taxon>Aminobacter</taxon>
    </lineage>
</organism>
<evidence type="ECO:0008006" key="4">
    <source>
        <dbReference type="Google" id="ProtNLM"/>
    </source>
</evidence>
<dbReference type="AlphaFoldDB" id="A0A7X0F5J4"/>
<dbReference type="Proteomes" id="UP000536262">
    <property type="component" value="Unassembled WGS sequence"/>
</dbReference>
<proteinExistence type="predicted"/>
<protein>
    <recommendedName>
        <fullName evidence="4">RecT family protein</fullName>
    </recommendedName>
</protein>